<reference evidence="2" key="1">
    <citation type="journal article" date="2023" name="Mol. Phylogenet. Evol.">
        <title>Genome-scale phylogeny and comparative genomics of the fungal order Sordariales.</title>
        <authorList>
            <person name="Hensen N."/>
            <person name="Bonometti L."/>
            <person name="Westerberg I."/>
            <person name="Brannstrom I.O."/>
            <person name="Guillou S."/>
            <person name="Cros-Aarteil S."/>
            <person name="Calhoun S."/>
            <person name="Haridas S."/>
            <person name="Kuo A."/>
            <person name="Mondo S."/>
            <person name="Pangilinan J."/>
            <person name="Riley R."/>
            <person name="LaButti K."/>
            <person name="Andreopoulos B."/>
            <person name="Lipzen A."/>
            <person name="Chen C."/>
            <person name="Yan M."/>
            <person name="Daum C."/>
            <person name="Ng V."/>
            <person name="Clum A."/>
            <person name="Steindorff A."/>
            <person name="Ohm R.A."/>
            <person name="Martin F."/>
            <person name="Silar P."/>
            <person name="Natvig D.O."/>
            <person name="Lalanne C."/>
            <person name="Gautier V."/>
            <person name="Ament-Velasquez S.L."/>
            <person name="Kruys A."/>
            <person name="Hutchinson M.I."/>
            <person name="Powell A.J."/>
            <person name="Barry K."/>
            <person name="Miller A.N."/>
            <person name="Grigoriev I.V."/>
            <person name="Debuchy R."/>
            <person name="Gladieux P."/>
            <person name="Hiltunen Thoren M."/>
            <person name="Johannesson H."/>
        </authorList>
    </citation>
    <scope>NUCLEOTIDE SEQUENCE</scope>
    <source>
        <strain evidence="2">CBS 892.96</strain>
    </source>
</reference>
<organism evidence="2 3">
    <name type="scientific">Triangularia setosa</name>
    <dbReference type="NCBI Taxonomy" id="2587417"/>
    <lineage>
        <taxon>Eukaryota</taxon>
        <taxon>Fungi</taxon>
        <taxon>Dikarya</taxon>
        <taxon>Ascomycota</taxon>
        <taxon>Pezizomycotina</taxon>
        <taxon>Sordariomycetes</taxon>
        <taxon>Sordariomycetidae</taxon>
        <taxon>Sordariales</taxon>
        <taxon>Podosporaceae</taxon>
        <taxon>Triangularia</taxon>
    </lineage>
</organism>
<evidence type="ECO:0000313" key="3">
    <source>
        <dbReference type="Proteomes" id="UP001302321"/>
    </source>
</evidence>
<keyword evidence="1" id="KW-1133">Transmembrane helix</keyword>
<dbReference type="Proteomes" id="UP001302321">
    <property type="component" value="Unassembled WGS sequence"/>
</dbReference>
<keyword evidence="1" id="KW-0812">Transmembrane</keyword>
<feature type="transmembrane region" description="Helical" evidence="1">
    <location>
        <begin position="43"/>
        <end position="62"/>
    </location>
</feature>
<name>A0AAN7A0E5_9PEZI</name>
<feature type="transmembrane region" description="Helical" evidence="1">
    <location>
        <begin position="12"/>
        <end position="31"/>
    </location>
</feature>
<evidence type="ECO:0000313" key="2">
    <source>
        <dbReference type="EMBL" id="KAK4170691.1"/>
    </source>
</evidence>
<keyword evidence="1" id="KW-0472">Membrane</keyword>
<gene>
    <name evidence="2" type="ORF">QBC36DRAFT_341436</name>
</gene>
<proteinExistence type="predicted"/>
<comment type="caution">
    <text evidence="2">The sequence shown here is derived from an EMBL/GenBank/DDBJ whole genome shotgun (WGS) entry which is preliminary data.</text>
</comment>
<dbReference type="EMBL" id="MU866830">
    <property type="protein sequence ID" value="KAK4170691.1"/>
    <property type="molecule type" value="Genomic_DNA"/>
</dbReference>
<reference evidence="2" key="2">
    <citation type="submission" date="2023-05" db="EMBL/GenBank/DDBJ databases">
        <authorList>
            <consortium name="Lawrence Berkeley National Laboratory"/>
            <person name="Steindorff A."/>
            <person name="Hensen N."/>
            <person name="Bonometti L."/>
            <person name="Westerberg I."/>
            <person name="Brannstrom I.O."/>
            <person name="Guillou S."/>
            <person name="Cros-Aarteil S."/>
            <person name="Calhoun S."/>
            <person name="Haridas S."/>
            <person name="Kuo A."/>
            <person name="Mondo S."/>
            <person name="Pangilinan J."/>
            <person name="Riley R."/>
            <person name="Labutti K."/>
            <person name="Andreopoulos B."/>
            <person name="Lipzen A."/>
            <person name="Chen C."/>
            <person name="Yanf M."/>
            <person name="Daum C."/>
            <person name="Ng V."/>
            <person name="Clum A."/>
            <person name="Ohm R."/>
            <person name="Martin F."/>
            <person name="Silar P."/>
            <person name="Natvig D."/>
            <person name="Lalanne C."/>
            <person name="Gautier V."/>
            <person name="Ament-Velasquez S.L."/>
            <person name="Kruys A."/>
            <person name="Hutchinson M.I."/>
            <person name="Powell A.J."/>
            <person name="Barry K."/>
            <person name="Miller A.N."/>
            <person name="Grigoriev I.V."/>
            <person name="Debuchy R."/>
            <person name="Gladieux P."/>
            <person name="Thoren M.H."/>
            <person name="Johannesson H."/>
        </authorList>
    </citation>
    <scope>NUCLEOTIDE SEQUENCE</scope>
    <source>
        <strain evidence="2">CBS 892.96</strain>
    </source>
</reference>
<dbReference type="AlphaFoldDB" id="A0AAN7A0E5"/>
<keyword evidence="3" id="KW-1185">Reference proteome</keyword>
<protein>
    <submittedName>
        <fullName evidence="2">Uncharacterized protein</fullName>
    </submittedName>
</protein>
<accession>A0AAN7A0E5</accession>
<sequence length="67" mass="7541">MGRIWSWGLDDMISIWNSGLLVFVAFCFPGVDCGSLWWSNTATTGNVFVCFCSVYELVCLLLNHKCL</sequence>
<evidence type="ECO:0000256" key="1">
    <source>
        <dbReference type="SAM" id="Phobius"/>
    </source>
</evidence>
<feature type="non-terminal residue" evidence="2">
    <location>
        <position position="67"/>
    </location>
</feature>